<protein>
    <recommendedName>
        <fullName evidence="14">AraC family transcriptional regulator</fullName>
    </recommendedName>
</protein>
<keyword evidence="7" id="KW-0804">Transcription</keyword>
<evidence type="ECO:0000256" key="2">
    <source>
        <dbReference type="ARBA" id="ARBA00022490"/>
    </source>
</evidence>
<dbReference type="CDD" id="cd17536">
    <property type="entry name" value="REC_YesN-like"/>
    <property type="match status" value="1"/>
</dbReference>
<keyword evidence="2" id="KW-0963">Cytoplasm</keyword>
<feature type="modified residue" description="4-aspartylphosphate" evidence="8">
    <location>
        <position position="106"/>
    </location>
</feature>
<name>A0A4Y8Q9Y6_9BACL</name>
<dbReference type="InterPro" id="IPR018060">
    <property type="entry name" value="HTH_AraC"/>
</dbReference>
<accession>A0A4Y8Q9Y6</accession>
<proteinExistence type="predicted"/>
<dbReference type="Pfam" id="PF12833">
    <property type="entry name" value="HTH_18"/>
    <property type="match status" value="1"/>
</dbReference>
<dbReference type="GO" id="GO:0003700">
    <property type="term" value="F:DNA-binding transcription factor activity"/>
    <property type="evidence" value="ECO:0007669"/>
    <property type="project" value="InterPro"/>
</dbReference>
<dbReference type="PROSITE" id="PS50110">
    <property type="entry name" value="RESPONSE_REGULATORY"/>
    <property type="match status" value="1"/>
</dbReference>
<organism evidence="12 13">
    <name type="scientific">Paenibacillus athensensis</name>
    <dbReference type="NCBI Taxonomy" id="1967502"/>
    <lineage>
        <taxon>Bacteria</taxon>
        <taxon>Bacillati</taxon>
        <taxon>Bacillota</taxon>
        <taxon>Bacilli</taxon>
        <taxon>Bacillales</taxon>
        <taxon>Paenibacillaceae</taxon>
        <taxon>Paenibacillus</taxon>
    </lineage>
</organism>
<dbReference type="EMBL" id="MYFO01000003">
    <property type="protein sequence ID" value="TFE90934.1"/>
    <property type="molecule type" value="Genomic_DNA"/>
</dbReference>
<comment type="caution">
    <text evidence="12">The sequence shown here is derived from an EMBL/GenBank/DDBJ whole genome shotgun (WGS) entry which is preliminary data.</text>
</comment>
<dbReference type="SMART" id="SM00448">
    <property type="entry name" value="REC"/>
    <property type="match status" value="1"/>
</dbReference>
<comment type="subcellular location">
    <subcellularLocation>
        <location evidence="1">Cytoplasm</location>
    </subcellularLocation>
</comment>
<evidence type="ECO:0000256" key="8">
    <source>
        <dbReference type="PROSITE-ProRule" id="PRU00169"/>
    </source>
</evidence>
<dbReference type="PANTHER" id="PTHR42713">
    <property type="entry name" value="HISTIDINE KINASE-RELATED"/>
    <property type="match status" value="1"/>
</dbReference>
<evidence type="ECO:0000313" key="13">
    <source>
        <dbReference type="Proteomes" id="UP000298246"/>
    </source>
</evidence>
<dbReference type="InterPro" id="IPR001789">
    <property type="entry name" value="Sig_transdc_resp-reg_receiver"/>
</dbReference>
<evidence type="ECO:0000256" key="9">
    <source>
        <dbReference type="SAM" id="MobiDB-lite"/>
    </source>
</evidence>
<dbReference type="PROSITE" id="PS00041">
    <property type="entry name" value="HTH_ARAC_FAMILY_1"/>
    <property type="match status" value="1"/>
</dbReference>
<dbReference type="Gene3D" id="3.40.50.2300">
    <property type="match status" value="1"/>
</dbReference>
<dbReference type="InterPro" id="IPR011006">
    <property type="entry name" value="CheY-like_superfamily"/>
</dbReference>
<dbReference type="InterPro" id="IPR020449">
    <property type="entry name" value="Tscrpt_reg_AraC-type_HTH"/>
</dbReference>
<dbReference type="GO" id="GO:0005737">
    <property type="term" value="C:cytoplasm"/>
    <property type="evidence" value="ECO:0007669"/>
    <property type="project" value="UniProtKB-SubCell"/>
</dbReference>
<dbReference type="PROSITE" id="PS01124">
    <property type="entry name" value="HTH_ARAC_FAMILY_2"/>
    <property type="match status" value="1"/>
</dbReference>
<keyword evidence="6" id="KW-0238">DNA-binding</keyword>
<dbReference type="GO" id="GO:0043565">
    <property type="term" value="F:sequence-specific DNA binding"/>
    <property type="evidence" value="ECO:0007669"/>
    <property type="project" value="InterPro"/>
</dbReference>
<evidence type="ECO:0000256" key="5">
    <source>
        <dbReference type="ARBA" id="ARBA00023015"/>
    </source>
</evidence>
<dbReference type="Proteomes" id="UP000298246">
    <property type="component" value="Unassembled WGS sequence"/>
</dbReference>
<keyword evidence="13" id="KW-1185">Reference proteome</keyword>
<keyword evidence="3 8" id="KW-0597">Phosphoprotein</keyword>
<evidence type="ECO:0000256" key="7">
    <source>
        <dbReference type="ARBA" id="ARBA00023163"/>
    </source>
</evidence>
<dbReference type="PANTHER" id="PTHR42713:SF3">
    <property type="entry name" value="TRANSCRIPTIONAL REGULATORY PROTEIN HPTR"/>
    <property type="match status" value="1"/>
</dbReference>
<feature type="region of interest" description="Disordered" evidence="9">
    <location>
        <begin position="1"/>
        <end position="37"/>
    </location>
</feature>
<dbReference type="Pfam" id="PF17853">
    <property type="entry name" value="GGDEF_2"/>
    <property type="match status" value="1"/>
</dbReference>
<evidence type="ECO:0000259" key="11">
    <source>
        <dbReference type="PROSITE" id="PS50110"/>
    </source>
</evidence>
<evidence type="ECO:0000259" key="10">
    <source>
        <dbReference type="PROSITE" id="PS01124"/>
    </source>
</evidence>
<dbReference type="GO" id="GO:0000160">
    <property type="term" value="P:phosphorelay signal transduction system"/>
    <property type="evidence" value="ECO:0007669"/>
    <property type="project" value="UniProtKB-KW"/>
</dbReference>
<sequence>MTKCWSSNRKYGKTTSRNSAVNKKAGGSGSQGRLPPSLFPGRPDFQKACDTMVSCVLVDDESIDLEGLKLCIPWQELGIEVLLASNRPAAALEFIEKHEVDLLITDVKMPVISGIELAKSCRRGSPDLKVIFISGYDDFTLAKQAISLMAVDYVLKPVDDDELIATLRKTVVQIEQEKEKQKKELWLEESFQWYQSNVVSDLLEGHYDPKRLAALFEDETLASRRWAAGLIEVDELLWKVQAGGGDPETEPRSLLGKVYEGYMAHAWGFACKVAPNQIGFITHLDEAKAPQALQELIRSLKEQAAISLTIALGGFVDGMDLLSESFREARELLNYKLFDGKGKVYTREAYRAKEDVARESNDLTDVLDEMFAAMSSYELIRIDDCLKELFQLFRGLRNTISIYHFAVHVITRLDNYLQSIHESLTSLIGWEIVGLDVIYRFETVEELHRWLRYQLFHVSELLLNKRRNRNQGLFEQIDAYMEEHMASDITLKELANHFGYSTNHLGVLFKEYYGNGFTETMITKRLEKAKVLLKNPKLKIYEVADQLGYRSIAYFSKQFKNYSGFTPGEFRG</sequence>
<feature type="domain" description="HTH araC/xylS-type" evidence="10">
    <location>
        <begin position="475"/>
        <end position="572"/>
    </location>
</feature>
<reference evidence="12 13" key="1">
    <citation type="submission" date="2017-03" db="EMBL/GenBank/DDBJ databases">
        <title>Isolation of Levoglucosan Utilizing Bacteria.</title>
        <authorList>
            <person name="Arya A.S."/>
        </authorList>
    </citation>
    <scope>NUCLEOTIDE SEQUENCE [LARGE SCALE GENOMIC DNA]</scope>
    <source>
        <strain evidence="12 13">MEC069</strain>
    </source>
</reference>
<gene>
    <name evidence="12" type="ORF">B5M42_03670</name>
</gene>
<dbReference type="InterPro" id="IPR051552">
    <property type="entry name" value="HptR"/>
</dbReference>
<dbReference type="SUPFAM" id="SSF52172">
    <property type="entry name" value="CheY-like"/>
    <property type="match status" value="1"/>
</dbReference>
<dbReference type="InterPro" id="IPR009057">
    <property type="entry name" value="Homeodomain-like_sf"/>
</dbReference>
<evidence type="ECO:0000256" key="1">
    <source>
        <dbReference type="ARBA" id="ARBA00004496"/>
    </source>
</evidence>
<dbReference type="SUPFAM" id="SSF46689">
    <property type="entry name" value="Homeodomain-like"/>
    <property type="match status" value="2"/>
</dbReference>
<dbReference type="SMART" id="SM00342">
    <property type="entry name" value="HTH_ARAC"/>
    <property type="match status" value="1"/>
</dbReference>
<dbReference type="AlphaFoldDB" id="A0A4Y8Q9Y6"/>
<dbReference type="InterPro" id="IPR041522">
    <property type="entry name" value="CdaR_GGDEF"/>
</dbReference>
<dbReference type="Pfam" id="PF00072">
    <property type="entry name" value="Response_reg"/>
    <property type="match status" value="1"/>
</dbReference>
<evidence type="ECO:0000256" key="6">
    <source>
        <dbReference type="ARBA" id="ARBA00023125"/>
    </source>
</evidence>
<dbReference type="Gene3D" id="1.10.10.60">
    <property type="entry name" value="Homeodomain-like"/>
    <property type="match status" value="2"/>
</dbReference>
<feature type="domain" description="Response regulatory" evidence="11">
    <location>
        <begin position="54"/>
        <end position="171"/>
    </location>
</feature>
<keyword evidence="5" id="KW-0805">Transcription regulation</keyword>
<feature type="compositionally biased region" description="Polar residues" evidence="9">
    <location>
        <begin position="1"/>
        <end position="21"/>
    </location>
</feature>
<evidence type="ECO:0000313" key="12">
    <source>
        <dbReference type="EMBL" id="TFE90934.1"/>
    </source>
</evidence>
<dbReference type="PRINTS" id="PR00032">
    <property type="entry name" value="HTHARAC"/>
</dbReference>
<evidence type="ECO:0000256" key="4">
    <source>
        <dbReference type="ARBA" id="ARBA00023012"/>
    </source>
</evidence>
<evidence type="ECO:0008006" key="14">
    <source>
        <dbReference type="Google" id="ProtNLM"/>
    </source>
</evidence>
<evidence type="ECO:0000256" key="3">
    <source>
        <dbReference type="ARBA" id="ARBA00022553"/>
    </source>
</evidence>
<dbReference type="OrthoDB" id="2666291at2"/>
<keyword evidence="4" id="KW-0902">Two-component regulatory system</keyword>
<dbReference type="InterPro" id="IPR018062">
    <property type="entry name" value="HTH_AraC-typ_CS"/>
</dbReference>